<keyword evidence="1" id="KW-0175">Coiled coil</keyword>
<dbReference type="Proteomes" id="UP000518206">
    <property type="component" value="Unassembled WGS sequence"/>
</dbReference>
<feature type="transmembrane region" description="Helical" evidence="2">
    <location>
        <begin position="142"/>
        <end position="166"/>
    </location>
</feature>
<dbReference type="InterPro" id="IPR035965">
    <property type="entry name" value="PAS-like_dom_sf"/>
</dbReference>
<dbReference type="GO" id="GO:0043709">
    <property type="term" value="P:cell adhesion involved in single-species biofilm formation"/>
    <property type="evidence" value="ECO:0007669"/>
    <property type="project" value="TreeGrafter"/>
</dbReference>
<keyword evidence="2" id="KW-1133">Transmembrane helix</keyword>
<name>A0A7W4YBI7_9CELL</name>
<protein>
    <submittedName>
        <fullName evidence="4">Diguanylate cyclase (GGDEF)-like protein</fullName>
    </submittedName>
</protein>
<gene>
    <name evidence="4" type="ORF">FHR80_002878</name>
</gene>
<dbReference type="RefSeq" id="WP_183296760.1">
    <property type="nucleotide sequence ID" value="NZ_JACHVX010000004.1"/>
</dbReference>
<dbReference type="SUPFAM" id="SSF55073">
    <property type="entry name" value="Nucleotide cyclase"/>
    <property type="match status" value="1"/>
</dbReference>
<feature type="transmembrane region" description="Helical" evidence="2">
    <location>
        <begin position="61"/>
        <end position="87"/>
    </location>
</feature>
<feature type="transmembrane region" description="Helical" evidence="2">
    <location>
        <begin position="6"/>
        <end position="24"/>
    </location>
</feature>
<keyword evidence="2" id="KW-0812">Transmembrane</keyword>
<feature type="domain" description="GGDEF" evidence="3">
    <location>
        <begin position="402"/>
        <end position="537"/>
    </location>
</feature>
<feature type="transmembrane region" description="Helical" evidence="2">
    <location>
        <begin position="99"/>
        <end position="122"/>
    </location>
</feature>
<dbReference type="Pfam" id="PF16927">
    <property type="entry name" value="HisKA_7TM"/>
    <property type="match status" value="1"/>
</dbReference>
<dbReference type="InterPro" id="IPR050469">
    <property type="entry name" value="Diguanylate_Cyclase"/>
</dbReference>
<organism evidence="4 5">
    <name type="scientific">Cellulomonas cellasea</name>
    <dbReference type="NCBI Taxonomy" id="43670"/>
    <lineage>
        <taxon>Bacteria</taxon>
        <taxon>Bacillati</taxon>
        <taxon>Actinomycetota</taxon>
        <taxon>Actinomycetes</taxon>
        <taxon>Micrococcales</taxon>
        <taxon>Cellulomonadaceae</taxon>
        <taxon>Cellulomonas</taxon>
    </lineage>
</organism>
<dbReference type="InterPro" id="IPR000014">
    <property type="entry name" value="PAS"/>
</dbReference>
<feature type="coiled-coil region" evidence="1">
    <location>
        <begin position="340"/>
        <end position="367"/>
    </location>
</feature>
<dbReference type="PROSITE" id="PS50887">
    <property type="entry name" value="GGDEF"/>
    <property type="match status" value="1"/>
</dbReference>
<dbReference type="Gene3D" id="3.30.450.20">
    <property type="entry name" value="PAS domain"/>
    <property type="match status" value="1"/>
</dbReference>
<dbReference type="CDD" id="cd01949">
    <property type="entry name" value="GGDEF"/>
    <property type="match status" value="1"/>
</dbReference>
<dbReference type="GO" id="GO:1902201">
    <property type="term" value="P:negative regulation of bacterial-type flagellum-dependent cell motility"/>
    <property type="evidence" value="ECO:0007669"/>
    <property type="project" value="TreeGrafter"/>
</dbReference>
<reference evidence="4 5" key="2">
    <citation type="submission" date="2020-08" db="EMBL/GenBank/DDBJ databases">
        <authorList>
            <person name="Partida-Martinez L."/>
            <person name="Huntemann M."/>
            <person name="Clum A."/>
            <person name="Wang J."/>
            <person name="Palaniappan K."/>
            <person name="Ritter S."/>
            <person name="Chen I.-M."/>
            <person name="Stamatis D."/>
            <person name="Reddy T."/>
            <person name="O'Malley R."/>
            <person name="Daum C."/>
            <person name="Shapiro N."/>
            <person name="Ivanova N."/>
            <person name="Kyrpides N."/>
            <person name="Woyke T."/>
        </authorList>
    </citation>
    <scope>NUCLEOTIDE SEQUENCE [LARGE SCALE GENOMIC DNA]</scope>
    <source>
        <strain evidence="4 5">RAS26</strain>
    </source>
</reference>
<evidence type="ECO:0000256" key="1">
    <source>
        <dbReference type="SAM" id="Coils"/>
    </source>
</evidence>
<dbReference type="InterPro" id="IPR000160">
    <property type="entry name" value="GGDEF_dom"/>
</dbReference>
<dbReference type="PANTHER" id="PTHR45138:SF9">
    <property type="entry name" value="DIGUANYLATE CYCLASE DGCM-RELATED"/>
    <property type="match status" value="1"/>
</dbReference>
<accession>A0A7W4YBI7</accession>
<feature type="transmembrane region" description="Helical" evidence="2">
    <location>
        <begin position="36"/>
        <end position="55"/>
    </location>
</feature>
<dbReference type="EMBL" id="JACHVX010000004">
    <property type="protein sequence ID" value="MBB2923950.1"/>
    <property type="molecule type" value="Genomic_DNA"/>
</dbReference>
<dbReference type="Pfam" id="PF00990">
    <property type="entry name" value="GGDEF"/>
    <property type="match status" value="1"/>
</dbReference>
<comment type="caution">
    <text evidence="4">The sequence shown here is derived from an EMBL/GenBank/DDBJ whole genome shotgun (WGS) entry which is preliminary data.</text>
</comment>
<dbReference type="Gene3D" id="3.30.70.270">
    <property type="match status" value="1"/>
</dbReference>
<evidence type="ECO:0000256" key="2">
    <source>
        <dbReference type="SAM" id="Phobius"/>
    </source>
</evidence>
<dbReference type="AlphaFoldDB" id="A0A7W4YBI7"/>
<evidence type="ECO:0000259" key="3">
    <source>
        <dbReference type="PROSITE" id="PS50887"/>
    </source>
</evidence>
<dbReference type="InterPro" id="IPR031621">
    <property type="entry name" value="HisKA_7TM"/>
</dbReference>
<dbReference type="InterPro" id="IPR043128">
    <property type="entry name" value="Rev_trsase/Diguanyl_cyclase"/>
</dbReference>
<dbReference type="InterPro" id="IPR029787">
    <property type="entry name" value="Nucleotide_cyclase"/>
</dbReference>
<dbReference type="GO" id="GO:0052621">
    <property type="term" value="F:diguanylate cyclase activity"/>
    <property type="evidence" value="ECO:0007669"/>
    <property type="project" value="TreeGrafter"/>
</dbReference>
<evidence type="ECO:0000313" key="5">
    <source>
        <dbReference type="Proteomes" id="UP000518206"/>
    </source>
</evidence>
<evidence type="ECO:0000313" key="4">
    <source>
        <dbReference type="EMBL" id="MBB2923950.1"/>
    </source>
</evidence>
<keyword evidence="2" id="KW-0472">Membrane</keyword>
<dbReference type="SUPFAM" id="SSF55785">
    <property type="entry name" value="PYP-like sensor domain (PAS domain)"/>
    <property type="match status" value="1"/>
</dbReference>
<feature type="transmembrane region" description="Helical" evidence="2">
    <location>
        <begin position="178"/>
        <end position="196"/>
    </location>
</feature>
<dbReference type="PANTHER" id="PTHR45138">
    <property type="entry name" value="REGULATORY COMPONENTS OF SENSORY TRANSDUCTION SYSTEM"/>
    <property type="match status" value="1"/>
</dbReference>
<dbReference type="FunFam" id="3.30.70.270:FF:000001">
    <property type="entry name" value="Diguanylate cyclase domain protein"/>
    <property type="match status" value="1"/>
</dbReference>
<dbReference type="CDD" id="cd00130">
    <property type="entry name" value="PAS"/>
    <property type="match status" value="1"/>
</dbReference>
<dbReference type="GO" id="GO:0005886">
    <property type="term" value="C:plasma membrane"/>
    <property type="evidence" value="ECO:0007669"/>
    <property type="project" value="TreeGrafter"/>
</dbReference>
<dbReference type="Pfam" id="PF08448">
    <property type="entry name" value="PAS_4"/>
    <property type="match status" value="1"/>
</dbReference>
<sequence>MGPLVASVYVGSAILCTAVAIYAWRNRVGRRVTATALAGVAIGAGWWSVVAALQAGGVSDVVSAVASLAVYPGIGFLVLAFTVLARSVAVGDWSPSRRLLVLLAVEPVLVTVVAATNPWHRLLYYGPGTGELVTPLQWEHGLAFWVHTAYSYGLLLVGMITLAHGWWKAPQVFRRQHLSVLLASLVPAAVNVLSVFDALPGLTQPTPIGFAATGAIMAYAIFRQDLIAFAPVARALVVDRIGEYVLVISPDGRILDVNPAADRFVRSMNPGAPATLLGASARSVLGGFDVSDLLGGGRDADRVVEGHDRTVELQLSSSRLVDNRGVDLGVVLVGRDVTEANEHRRELAAANARLGEQLRTIETLRADLAEQASRDPLTGLLNRRHLMVGLAEAMGAARERGESVAVLMVDVDHFKQVNDRWGHRAGDEALVSLARLLGDVAPDDALVGRWGGEEFLVVLPGAATATAAAVAESVRARCAETCTQAPADAAARACTVSIGVAATRSPSAAPDMLVDAADSALYDAKHGGRNCVRVHPGLAADERRAASVPT</sequence>
<dbReference type="NCBIfam" id="TIGR00254">
    <property type="entry name" value="GGDEF"/>
    <property type="match status" value="1"/>
</dbReference>
<proteinExistence type="predicted"/>
<reference evidence="4 5" key="1">
    <citation type="submission" date="2020-08" db="EMBL/GenBank/DDBJ databases">
        <title>The Agave Microbiome: Exploring the role of microbial communities in plant adaptations to desert environments.</title>
        <authorList>
            <person name="Partida-Martinez L.P."/>
        </authorList>
    </citation>
    <scope>NUCLEOTIDE SEQUENCE [LARGE SCALE GENOMIC DNA]</scope>
    <source>
        <strain evidence="4 5">RAS26</strain>
    </source>
</reference>
<dbReference type="InterPro" id="IPR013656">
    <property type="entry name" value="PAS_4"/>
</dbReference>
<dbReference type="SMART" id="SM00267">
    <property type="entry name" value="GGDEF"/>
    <property type="match status" value="1"/>
</dbReference>